<name>A0A222FNB6_9GAMM</name>
<accession>A0A222FNB6</accession>
<proteinExistence type="predicted"/>
<feature type="transmembrane region" description="Helical" evidence="1">
    <location>
        <begin position="20"/>
        <end position="40"/>
    </location>
</feature>
<keyword evidence="1" id="KW-0812">Transmembrane</keyword>
<dbReference type="RefSeq" id="WP_094061035.1">
    <property type="nucleotide sequence ID" value="NZ_CP022530.1"/>
</dbReference>
<dbReference type="EMBL" id="CP022530">
    <property type="protein sequence ID" value="ASP39861.1"/>
    <property type="molecule type" value="Genomic_DNA"/>
</dbReference>
<dbReference type="KEGG" id="bsan:CHH28_14795"/>
<evidence type="ECO:0000313" key="3">
    <source>
        <dbReference type="Proteomes" id="UP000202440"/>
    </source>
</evidence>
<dbReference type="AlphaFoldDB" id="A0A222FNB6"/>
<keyword evidence="3" id="KW-1185">Reference proteome</keyword>
<gene>
    <name evidence="2" type="ORF">CHH28_14795</name>
</gene>
<keyword evidence="1" id="KW-1133">Transmembrane helix</keyword>
<dbReference type="Proteomes" id="UP000202440">
    <property type="component" value="Chromosome"/>
</dbReference>
<protein>
    <submittedName>
        <fullName evidence="2">Uncharacterized protein</fullName>
    </submittedName>
</protein>
<sequence>MAITTDIVKAIAWLEQHPVVGTAILGSLGYTAISILRAIYRSIKNTSPHISPTFWTLGRKFRIAAVLKYLPSGDPSGYTQVQHSRPDQWQELISIKSSLCNLHHRVCPKNKEDVLAVIISRNGKENEKVINFNR</sequence>
<organism evidence="2 3">
    <name type="scientific">Bacterioplanes sanyensis</name>
    <dbReference type="NCBI Taxonomy" id="1249553"/>
    <lineage>
        <taxon>Bacteria</taxon>
        <taxon>Pseudomonadati</taxon>
        <taxon>Pseudomonadota</taxon>
        <taxon>Gammaproteobacteria</taxon>
        <taxon>Oceanospirillales</taxon>
        <taxon>Oceanospirillaceae</taxon>
        <taxon>Bacterioplanes</taxon>
    </lineage>
</organism>
<evidence type="ECO:0000313" key="2">
    <source>
        <dbReference type="EMBL" id="ASP39861.1"/>
    </source>
</evidence>
<reference evidence="2 3" key="1">
    <citation type="submission" date="2017-07" db="EMBL/GenBank/DDBJ databases">
        <title>Annotated genome sequence of Bacterioplanes sanyensis isolated from Red Sea.</title>
        <authorList>
            <person name="Rehman Z.U."/>
        </authorList>
    </citation>
    <scope>NUCLEOTIDE SEQUENCE [LARGE SCALE GENOMIC DNA]</scope>
    <source>
        <strain evidence="2 3">NV9</strain>
    </source>
</reference>
<keyword evidence="1" id="KW-0472">Membrane</keyword>
<evidence type="ECO:0000256" key="1">
    <source>
        <dbReference type="SAM" id="Phobius"/>
    </source>
</evidence>